<dbReference type="STRING" id="134849.SAMN05443668_11582"/>
<organism evidence="1 2">
    <name type="scientific">Cryptosporangium aurantiacum</name>
    <dbReference type="NCBI Taxonomy" id="134849"/>
    <lineage>
        <taxon>Bacteria</taxon>
        <taxon>Bacillati</taxon>
        <taxon>Actinomycetota</taxon>
        <taxon>Actinomycetes</taxon>
        <taxon>Cryptosporangiales</taxon>
        <taxon>Cryptosporangiaceae</taxon>
        <taxon>Cryptosporangium</taxon>
    </lineage>
</organism>
<dbReference type="InterPro" id="IPR049749">
    <property type="entry name" value="SCO2521-like"/>
</dbReference>
<name>A0A1M7RJ86_9ACTN</name>
<proteinExistence type="predicted"/>
<gene>
    <name evidence="1" type="ORF">SAMN05443668_11582</name>
</gene>
<dbReference type="Proteomes" id="UP000184440">
    <property type="component" value="Unassembled WGS sequence"/>
</dbReference>
<dbReference type="NCBIfam" id="NF040565">
    <property type="entry name" value="SCO2521_fam"/>
    <property type="match status" value="1"/>
</dbReference>
<evidence type="ECO:0000313" key="1">
    <source>
        <dbReference type="EMBL" id="SHN46395.1"/>
    </source>
</evidence>
<accession>A0A1M7RJ86</accession>
<protein>
    <submittedName>
        <fullName evidence="1">Uncharacterized protein</fullName>
    </submittedName>
</protein>
<evidence type="ECO:0000313" key="2">
    <source>
        <dbReference type="Proteomes" id="UP000184440"/>
    </source>
</evidence>
<keyword evidence="2" id="KW-1185">Reference proteome</keyword>
<reference evidence="1 2" key="1">
    <citation type="submission" date="2016-11" db="EMBL/GenBank/DDBJ databases">
        <authorList>
            <person name="Jaros S."/>
            <person name="Januszkiewicz K."/>
            <person name="Wedrychowicz H."/>
        </authorList>
    </citation>
    <scope>NUCLEOTIDE SEQUENCE [LARGE SCALE GENOMIC DNA]</scope>
    <source>
        <strain evidence="1 2">DSM 46144</strain>
    </source>
</reference>
<sequence length="295" mass="32307">MAQRVLSRRLGDAVRSSVRPVSYVVSPDLYDGLDCRLSTASGAGPRAVGTAASFAAITGGQILQTATTVTAQRGETSRRMPWSHYLARPGVIETLGSFPDERVATGWPAADTPNLGAIGKRLFSAVQRSPDLGGRPPFRATRTRLRWVLTEDADNPRIEFSMESDELRTVRMAGTGLQPREVADFCADLALHDWLLSVLLDIIDRSRLDSSGDRMTVDPLRDAIDNVLHHWMPAARLGGGMQPFWDGVDRASGLTRQWQAQVERIRNHLAVRMLDRLDVTAQPLEGSLRSAAGNV</sequence>
<dbReference type="AlphaFoldDB" id="A0A1M7RJ86"/>
<dbReference type="EMBL" id="FRCS01000015">
    <property type="protein sequence ID" value="SHN46395.1"/>
    <property type="molecule type" value="Genomic_DNA"/>
</dbReference>